<protein>
    <submittedName>
        <fullName evidence="3">Heterokaryon incompatibility protein-domain-containing protein</fullName>
    </submittedName>
</protein>
<dbReference type="Proteomes" id="UP001303647">
    <property type="component" value="Unassembled WGS sequence"/>
</dbReference>
<sequence length="558" mass="63148">MWLINNRTKGLEFVQNPKEGSYAILSHTWGDDEVSFQQYQQQVLARRSEQGLEKILKTCELALMRGLPYSWVDTCCIDKLSSAELSEAINSMFKWYKDSAVCFVHLSDIGAADSFGRAFAACRWLKRGWTLQELIAPRHVEFYDAAWKKRTSKAESLSFLSNCTGIDREVLEDSANLSRIPIARRMSWASMRETTRVEDTAYCLMGIFGIHMSMIYGEGANAFIRLQEEIAKQSCDLSLFAWTSDFPRDEEEDRACSEIIPEKFRGIFARSPREFFNSGNISAGPLGVLMEREFTITNKGVRIKTSLVQSSLGGKDAILNLGIRQRPQTSIINSQGWIGIYLAMTPVGYVRSRPDRLYTAGNDTRVAGRSTEIYIRKDISALDQTALANPFLHSIHLRAKPQGASTTDVMPTALWDPIRQIFLHQALGINAYVKYNVRCCDLETFQVMVGCSTIQEPTCQVWTEQDETFSLILEYWANRTELSDYVAVDYFRVYFYRNSRPGVGGTWSTPSMTRFKCRVALRQVVVAARLVAGEHEGTSVYFLDVDSAVQVSDSYVVS</sequence>
<accession>A0AAN7CSP4</accession>
<keyword evidence="4" id="KW-1185">Reference proteome</keyword>
<comment type="caution">
    <text evidence="3">The sequence shown here is derived from an EMBL/GenBank/DDBJ whole genome shotgun (WGS) entry which is preliminary data.</text>
</comment>
<feature type="domain" description="DUF8212" evidence="2">
    <location>
        <begin position="221"/>
        <end position="308"/>
    </location>
</feature>
<dbReference type="AlphaFoldDB" id="A0AAN7CSP4"/>
<name>A0AAN7CSP4_9PEZI</name>
<proteinExistence type="predicted"/>
<dbReference type="InterPro" id="IPR010730">
    <property type="entry name" value="HET"/>
</dbReference>
<gene>
    <name evidence="3" type="ORF">C7999DRAFT_14625</name>
</gene>
<dbReference type="PANTHER" id="PTHR10622:SF12">
    <property type="entry name" value="HET DOMAIN-CONTAINING PROTEIN"/>
    <property type="match status" value="1"/>
</dbReference>
<organism evidence="3 4">
    <name type="scientific">Corynascus novoguineensis</name>
    <dbReference type="NCBI Taxonomy" id="1126955"/>
    <lineage>
        <taxon>Eukaryota</taxon>
        <taxon>Fungi</taxon>
        <taxon>Dikarya</taxon>
        <taxon>Ascomycota</taxon>
        <taxon>Pezizomycotina</taxon>
        <taxon>Sordariomycetes</taxon>
        <taxon>Sordariomycetidae</taxon>
        <taxon>Sordariales</taxon>
        <taxon>Chaetomiaceae</taxon>
        <taxon>Corynascus</taxon>
    </lineage>
</organism>
<dbReference type="Pfam" id="PF26640">
    <property type="entry name" value="DUF8212"/>
    <property type="match status" value="1"/>
</dbReference>
<evidence type="ECO:0000313" key="4">
    <source>
        <dbReference type="Proteomes" id="UP001303647"/>
    </source>
</evidence>
<dbReference type="EMBL" id="MU857656">
    <property type="protein sequence ID" value="KAK4247296.1"/>
    <property type="molecule type" value="Genomic_DNA"/>
</dbReference>
<reference evidence="3" key="1">
    <citation type="journal article" date="2023" name="Mol. Phylogenet. Evol.">
        <title>Genome-scale phylogeny and comparative genomics of the fungal order Sordariales.</title>
        <authorList>
            <person name="Hensen N."/>
            <person name="Bonometti L."/>
            <person name="Westerberg I."/>
            <person name="Brannstrom I.O."/>
            <person name="Guillou S."/>
            <person name="Cros-Aarteil S."/>
            <person name="Calhoun S."/>
            <person name="Haridas S."/>
            <person name="Kuo A."/>
            <person name="Mondo S."/>
            <person name="Pangilinan J."/>
            <person name="Riley R."/>
            <person name="LaButti K."/>
            <person name="Andreopoulos B."/>
            <person name="Lipzen A."/>
            <person name="Chen C."/>
            <person name="Yan M."/>
            <person name="Daum C."/>
            <person name="Ng V."/>
            <person name="Clum A."/>
            <person name="Steindorff A."/>
            <person name="Ohm R.A."/>
            <person name="Martin F."/>
            <person name="Silar P."/>
            <person name="Natvig D.O."/>
            <person name="Lalanne C."/>
            <person name="Gautier V."/>
            <person name="Ament-Velasquez S.L."/>
            <person name="Kruys A."/>
            <person name="Hutchinson M.I."/>
            <person name="Powell A.J."/>
            <person name="Barry K."/>
            <person name="Miller A.N."/>
            <person name="Grigoriev I.V."/>
            <person name="Debuchy R."/>
            <person name="Gladieux P."/>
            <person name="Hiltunen Thoren M."/>
            <person name="Johannesson H."/>
        </authorList>
    </citation>
    <scope>NUCLEOTIDE SEQUENCE</scope>
    <source>
        <strain evidence="3">CBS 359.72</strain>
    </source>
</reference>
<dbReference type="InterPro" id="IPR058525">
    <property type="entry name" value="DUF8212"/>
</dbReference>
<feature type="domain" description="Heterokaryon incompatibility" evidence="1">
    <location>
        <begin position="22"/>
        <end position="111"/>
    </location>
</feature>
<evidence type="ECO:0000259" key="2">
    <source>
        <dbReference type="Pfam" id="PF26640"/>
    </source>
</evidence>
<evidence type="ECO:0000313" key="3">
    <source>
        <dbReference type="EMBL" id="KAK4247296.1"/>
    </source>
</evidence>
<reference evidence="3" key="2">
    <citation type="submission" date="2023-05" db="EMBL/GenBank/DDBJ databases">
        <authorList>
            <consortium name="Lawrence Berkeley National Laboratory"/>
            <person name="Steindorff A."/>
            <person name="Hensen N."/>
            <person name="Bonometti L."/>
            <person name="Westerberg I."/>
            <person name="Brannstrom I.O."/>
            <person name="Guillou S."/>
            <person name="Cros-Aarteil S."/>
            <person name="Calhoun S."/>
            <person name="Haridas S."/>
            <person name="Kuo A."/>
            <person name="Mondo S."/>
            <person name="Pangilinan J."/>
            <person name="Riley R."/>
            <person name="Labutti K."/>
            <person name="Andreopoulos B."/>
            <person name="Lipzen A."/>
            <person name="Chen C."/>
            <person name="Yanf M."/>
            <person name="Daum C."/>
            <person name="Ng V."/>
            <person name="Clum A."/>
            <person name="Ohm R."/>
            <person name="Martin F."/>
            <person name="Silar P."/>
            <person name="Natvig D."/>
            <person name="Lalanne C."/>
            <person name="Gautier V."/>
            <person name="Ament-Velasquez S.L."/>
            <person name="Kruys A."/>
            <person name="Hutchinson M.I."/>
            <person name="Powell A.J."/>
            <person name="Barry K."/>
            <person name="Miller A.N."/>
            <person name="Grigoriev I.V."/>
            <person name="Debuchy R."/>
            <person name="Gladieux P."/>
            <person name="Thoren M.H."/>
            <person name="Johannesson H."/>
        </authorList>
    </citation>
    <scope>NUCLEOTIDE SEQUENCE</scope>
    <source>
        <strain evidence="3">CBS 359.72</strain>
    </source>
</reference>
<evidence type="ECO:0000259" key="1">
    <source>
        <dbReference type="Pfam" id="PF06985"/>
    </source>
</evidence>
<dbReference type="Pfam" id="PF06985">
    <property type="entry name" value="HET"/>
    <property type="match status" value="1"/>
</dbReference>
<dbReference type="PANTHER" id="PTHR10622">
    <property type="entry name" value="HET DOMAIN-CONTAINING PROTEIN"/>
    <property type="match status" value="1"/>
</dbReference>